<dbReference type="GO" id="GO:0005829">
    <property type="term" value="C:cytosol"/>
    <property type="evidence" value="ECO:0007669"/>
    <property type="project" value="TreeGrafter"/>
</dbReference>
<dbReference type="Pfam" id="PF00293">
    <property type="entry name" value="NUDIX"/>
    <property type="match status" value="1"/>
</dbReference>
<dbReference type="CDD" id="cd03429">
    <property type="entry name" value="NUDIX_NADH_pyrophosphatase_Nudt13"/>
    <property type="match status" value="1"/>
</dbReference>
<proteinExistence type="inferred from homology"/>
<dbReference type="GO" id="GO:0046872">
    <property type="term" value="F:metal ion binding"/>
    <property type="evidence" value="ECO:0007669"/>
    <property type="project" value="UniProtKB-KW"/>
</dbReference>
<dbReference type="SUPFAM" id="SSF55811">
    <property type="entry name" value="Nudix"/>
    <property type="match status" value="1"/>
</dbReference>
<evidence type="ECO:0000256" key="5">
    <source>
        <dbReference type="ARBA" id="ARBA00022723"/>
    </source>
</evidence>
<dbReference type="Pfam" id="PF09296">
    <property type="entry name" value="NUDIX-like"/>
    <property type="match status" value="1"/>
</dbReference>
<dbReference type="InterPro" id="IPR015375">
    <property type="entry name" value="NADH_PPase-like_N"/>
</dbReference>
<dbReference type="InterPro" id="IPR020084">
    <property type="entry name" value="NUDIX_hydrolase_CS"/>
</dbReference>
<keyword evidence="8" id="KW-0520">NAD</keyword>
<dbReference type="Proteomes" id="UP001165092">
    <property type="component" value="Unassembled WGS sequence"/>
</dbReference>
<keyword evidence="5" id="KW-0479">Metal-binding</keyword>
<evidence type="ECO:0000256" key="9">
    <source>
        <dbReference type="ARBA" id="ARBA00023679"/>
    </source>
</evidence>
<evidence type="ECO:0000256" key="2">
    <source>
        <dbReference type="ARBA" id="ARBA00001947"/>
    </source>
</evidence>
<comment type="caution">
    <text evidence="11">The sequence shown here is derived from an EMBL/GenBank/DDBJ whole genome shotgun (WGS) entry which is preliminary data.</text>
</comment>
<sequence>MTSTSPLAPALSRGVLDLIGHRRTDSDWLGHAWADPRTRVLVLEGGDAKEHGWPALMAKQSQALVTTDDDQVRLVLRSPGDAPDGERYLLGQDAEDRVYFAVRAEPGALSDAEPGTELSSLRTIGALLDPRDSGMLTHAVALANWHAANAFCPRCGSTTRIGAGGHTRICETEGTEQFPRMDPAVIMLVHRVVDGVEQCLLAHNPVWPDRRYSVLAGFVEPGESLEHAVVREVAEEVGVVVDEPVYLGSQPWPFPRSLMFGYFARATGSTPRTDQDEIADVRWFTRGQLLAAVQSQEILLPSQVSIARQLIESWYGGTLPGSW</sequence>
<dbReference type="InterPro" id="IPR050241">
    <property type="entry name" value="NAD-cap_RNA_hydrolase_NudC"/>
</dbReference>
<name>A0A9W6UI75_9ACTN</name>
<evidence type="ECO:0000256" key="4">
    <source>
        <dbReference type="ARBA" id="ARBA00012381"/>
    </source>
</evidence>
<dbReference type="EC" id="3.6.1.22" evidence="4"/>
<dbReference type="NCBIfam" id="NF001299">
    <property type="entry name" value="PRK00241.1"/>
    <property type="match status" value="1"/>
</dbReference>
<evidence type="ECO:0000313" key="11">
    <source>
        <dbReference type="EMBL" id="GLU46760.1"/>
    </source>
</evidence>
<dbReference type="EMBL" id="BSQG01000001">
    <property type="protein sequence ID" value="GLU46760.1"/>
    <property type="molecule type" value="Genomic_DNA"/>
</dbReference>
<dbReference type="AlphaFoldDB" id="A0A9W6UI75"/>
<gene>
    <name evidence="11" type="ORF">Nans01_11110</name>
</gene>
<evidence type="ECO:0000259" key="10">
    <source>
        <dbReference type="PROSITE" id="PS51462"/>
    </source>
</evidence>
<evidence type="ECO:0000256" key="7">
    <source>
        <dbReference type="ARBA" id="ARBA00022842"/>
    </source>
</evidence>
<evidence type="ECO:0000313" key="12">
    <source>
        <dbReference type="Proteomes" id="UP001165092"/>
    </source>
</evidence>
<dbReference type="PANTHER" id="PTHR42904:SF6">
    <property type="entry name" value="NAD-CAPPED RNA HYDROLASE NUDT12"/>
    <property type="match status" value="1"/>
</dbReference>
<keyword evidence="7" id="KW-0460">Magnesium</keyword>
<dbReference type="PANTHER" id="PTHR42904">
    <property type="entry name" value="NUDIX HYDROLASE, NUDC SUBFAMILY"/>
    <property type="match status" value="1"/>
</dbReference>
<dbReference type="GO" id="GO:0035529">
    <property type="term" value="F:NADH pyrophosphatase activity"/>
    <property type="evidence" value="ECO:0007669"/>
    <property type="project" value="TreeGrafter"/>
</dbReference>
<dbReference type="GO" id="GO:0006742">
    <property type="term" value="P:NADP+ catabolic process"/>
    <property type="evidence" value="ECO:0007669"/>
    <property type="project" value="TreeGrafter"/>
</dbReference>
<keyword evidence="12" id="KW-1185">Reference proteome</keyword>
<reference evidence="11" key="1">
    <citation type="submission" date="2023-02" db="EMBL/GenBank/DDBJ databases">
        <title>Nocardiopsis ansamitocini NBRC 112285.</title>
        <authorList>
            <person name="Ichikawa N."/>
            <person name="Sato H."/>
            <person name="Tonouchi N."/>
        </authorList>
    </citation>
    <scope>NUCLEOTIDE SEQUENCE</scope>
    <source>
        <strain evidence="11">NBRC 112285</strain>
    </source>
</reference>
<dbReference type="RefSeq" id="WP_285757578.1">
    <property type="nucleotide sequence ID" value="NZ_BSQG01000001.1"/>
</dbReference>
<comment type="catalytic activity">
    <reaction evidence="9">
        <text>a 5'-end NAD(+)-phospho-ribonucleoside in mRNA + H2O = a 5'-end phospho-adenosine-phospho-ribonucleoside in mRNA + beta-nicotinamide D-ribonucleotide + 2 H(+)</text>
        <dbReference type="Rhea" id="RHEA:60876"/>
        <dbReference type="Rhea" id="RHEA-COMP:15698"/>
        <dbReference type="Rhea" id="RHEA-COMP:15719"/>
        <dbReference type="ChEBI" id="CHEBI:14649"/>
        <dbReference type="ChEBI" id="CHEBI:15377"/>
        <dbReference type="ChEBI" id="CHEBI:15378"/>
        <dbReference type="ChEBI" id="CHEBI:144029"/>
        <dbReference type="ChEBI" id="CHEBI:144051"/>
    </reaction>
    <physiologicalReaction direction="left-to-right" evidence="9">
        <dbReference type="Rhea" id="RHEA:60877"/>
    </physiologicalReaction>
</comment>
<evidence type="ECO:0000256" key="8">
    <source>
        <dbReference type="ARBA" id="ARBA00023027"/>
    </source>
</evidence>
<comment type="cofactor">
    <cofactor evidence="1">
        <name>Mg(2+)</name>
        <dbReference type="ChEBI" id="CHEBI:18420"/>
    </cofactor>
</comment>
<protein>
    <recommendedName>
        <fullName evidence="4">NAD(+) diphosphatase</fullName>
        <ecNumber evidence="4">3.6.1.22</ecNumber>
    </recommendedName>
</protein>
<organism evidence="11 12">
    <name type="scientific">Nocardiopsis ansamitocini</name>
    <dbReference type="NCBI Taxonomy" id="1670832"/>
    <lineage>
        <taxon>Bacteria</taxon>
        <taxon>Bacillati</taxon>
        <taxon>Actinomycetota</taxon>
        <taxon>Actinomycetes</taxon>
        <taxon>Streptosporangiales</taxon>
        <taxon>Nocardiopsidaceae</taxon>
        <taxon>Nocardiopsis</taxon>
    </lineage>
</organism>
<dbReference type="Gene3D" id="3.90.79.20">
    <property type="match status" value="1"/>
</dbReference>
<dbReference type="Gene3D" id="3.90.79.10">
    <property type="entry name" value="Nucleoside Triphosphate Pyrophosphohydrolase"/>
    <property type="match status" value="1"/>
</dbReference>
<dbReference type="InterPro" id="IPR000086">
    <property type="entry name" value="NUDIX_hydrolase_dom"/>
</dbReference>
<feature type="domain" description="Nudix hydrolase" evidence="10">
    <location>
        <begin position="179"/>
        <end position="306"/>
    </location>
</feature>
<evidence type="ECO:0000256" key="6">
    <source>
        <dbReference type="ARBA" id="ARBA00022801"/>
    </source>
</evidence>
<accession>A0A9W6UI75</accession>
<keyword evidence="6" id="KW-0378">Hydrolase</keyword>
<comment type="cofactor">
    <cofactor evidence="2">
        <name>Zn(2+)</name>
        <dbReference type="ChEBI" id="CHEBI:29105"/>
    </cofactor>
</comment>
<dbReference type="PROSITE" id="PS51462">
    <property type="entry name" value="NUDIX"/>
    <property type="match status" value="1"/>
</dbReference>
<comment type="similarity">
    <text evidence="3">Belongs to the Nudix hydrolase family. NudC subfamily.</text>
</comment>
<evidence type="ECO:0000256" key="3">
    <source>
        <dbReference type="ARBA" id="ARBA00009595"/>
    </source>
</evidence>
<evidence type="ECO:0000256" key="1">
    <source>
        <dbReference type="ARBA" id="ARBA00001946"/>
    </source>
</evidence>
<dbReference type="GO" id="GO:0019677">
    <property type="term" value="P:NAD+ catabolic process"/>
    <property type="evidence" value="ECO:0007669"/>
    <property type="project" value="TreeGrafter"/>
</dbReference>
<dbReference type="InterPro" id="IPR049734">
    <property type="entry name" value="NudC-like_C"/>
</dbReference>
<dbReference type="InterPro" id="IPR015797">
    <property type="entry name" value="NUDIX_hydrolase-like_dom_sf"/>
</dbReference>
<dbReference type="PROSITE" id="PS00893">
    <property type="entry name" value="NUDIX_BOX"/>
    <property type="match status" value="1"/>
</dbReference>